<reference evidence="3" key="1">
    <citation type="submission" date="2021-04" db="EMBL/GenBank/DDBJ databases">
        <authorList>
            <person name="Rodrigo-Torres L."/>
            <person name="Arahal R. D."/>
            <person name="Lucena T."/>
        </authorList>
    </citation>
    <scope>NUCLEOTIDE SEQUENCE</scope>
    <source>
        <strain evidence="3">AS29M-1</strain>
    </source>
</reference>
<feature type="compositionally biased region" description="Polar residues" evidence="1">
    <location>
        <begin position="24"/>
        <end position="43"/>
    </location>
</feature>
<feature type="signal peptide" evidence="2">
    <location>
        <begin position="1"/>
        <end position="21"/>
    </location>
</feature>
<organism evidence="3 4">
    <name type="scientific">Parvicella tangerina</name>
    <dbReference type="NCBI Taxonomy" id="2829795"/>
    <lineage>
        <taxon>Bacteria</taxon>
        <taxon>Pseudomonadati</taxon>
        <taxon>Bacteroidota</taxon>
        <taxon>Flavobacteriia</taxon>
        <taxon>Flavobacteriales</taxon>
        <taxon>Parvicellaceae</taxon>
        <taxon>Parvicella</taxon>
    </lineage>
</organism>
<dbReference type="RefSeq" id="WP_258541624.1">
    <property type="nucleotide sequence ID" value="NZ_OU015584.1"/>
</dbReference>
<dbReference type="PROSITE" id="PS51257">
    <property type="entry name" value="PROKAR_LIPOPROTEIN"/>
    <property type="match status" value="1"/>
</dbReference>
<evidence type="ECO:0000313" key="4">
    <source>
        <dbReference type="Proteomes" id="UP000683507"/>
    </source>
</evidence>
<evidence type="ECO:0000256" key="1">
    <source>
        <dbReference type="SAM" id="MobiDB-lite"/>
    </source>
</evidence>
<gene>
    <name evidence="3" type="ORF">CRYO30217_01422</name>
</gene>
<evidence type="ECO:0000256" key="2">
    <source>
        <dbReference type="SAM" id="SignalP"/>
    </source>
</evidence>
<accession>A0A916JM17</accession>
<dbReference type="KEGG" id="ptan:CRYO30217_01422"/>
<dbReference type="EMBL" id="OU015584">
    <property type="protein sequence ID" value="CAG5080700.1"/>
    <property type="molecule type" value="Genomic_DNA"/>
</dbReference>
<feature type="region of interest" description="Disordered" evidence="1">
    <location>
        <begin position="24"/>
        <end position="44"/>
    </location>
</feature>
<dbReference type="AlphaFoldDB" id="A0A916JM17"/>
<sequence length="417" mass="47373">MKLITLITISFILLFISCSNEETSEDATNSETENTINSQADSTKISEKTKDISANAGTETTHEYKGFVGNSPITAHLTFNENQGTFTGYYVYDAYDKKIPLTGKETDWYGGPVYALEETNDQGELTGRWVFMREEEYGVFKARFESPDGASNLDIVLCREDAEKYLDPSSKMLFDSQEDADHFFSTHFFHHNETKLRGGVILHSPTDEEYMTGAILLPTGLTIYDHSGGDGFYVEPVGKVGEDNTIIFDDGKKEQLLFNWESNAMMEFEYEFQCLRFFSLSTSEYVFVNTEPTGFYLSIKELEKYGYHLEGDGHWLVKRSGKVLGYYPNGSVTVYENKNVNSKQLLTVNTDEDGYFSVQDVINFNNQVWAKVTFDYFTEVPCEGTIKTPQPSVSGWTPLYFGELKNILHFGFYSRGC</sequence>
<proteinExistence type="predicted"/>
<feature type="chain" id="PRO_5036903329" description="WG repeat-containing protein" evidence="2">
    <location>
        <begin position="22"/>
        <end position="417"/>
    </location>
</feature>
<protein>
    <recommendedName>
        <fullName evidence="5">WG repeat-containing protein</fullName>
    </recommendedName>
</protein>
<evidence type="ECO:0008006" key="5">
    <source>
        <dbReference type="Google" id="ProtNLM"/>
    </source>
</evidence>
<keyword evidence="2" id="KW-0732">Signal</keyword>
<evidence type="ECO:0000313" key="3">
    <source>
        <dbReference type="EMBL" id="CAG5080700.1"/>
    </source>
</evidence>
<name>A0A916JM17_9FLAO</name>
<keyword evidence="4" id="KW-1185">Reference proteome</keyword>
<dbReference type="Proteomes" id="UP000683507">
    <property type="component" value="Chromosome"/>
</dbReference>